<dbReference type="EMBL" id="MFJL01000014">
    <property type="protein sequence ID" value="OGG16261.1"/>
    <property type="molecule type" value="Genomic_DNA"/>
</dbReference>
<proteinExistence type="inferred from homology"/>
<dbReference type="InterPro" id="IPR036635">
    <property type="entry name" value="MurB_C_sf"/>
</dbReference>
<feature type="domain" description="FAD-binding PCMH-type" evidence="17">
    <location>
        <begin position="30"/>
        <end position="212"/>
    </location>
</feature>
<keyword evidence="11 16" id="KW-0573">Peptidoglycan synthesis</keyword>
<evidence type="ECO:0000256" key="2">
    <source>
        <dbReference type="ARBA" id="ARBA00003921"/>
    </source>
</evidence>
<evidence type="ECO:0000256" key="1">
    <source>
        <dbReference type="ARBA" id="ARBA00001974"/>
    </source>
</evidence>
<dbReference type="EC" id="1.3.1.98" evidence="16"/>
<dbReference type="InterPro" id="IPR003170">
    <property type="entry name" value="MurB"/>
</dbReference>
<dbReference type="Pfam" id="PF01565">
    <property type="entry name" value="FAD_binding_4"/>
    <property type="match status" value="1"/>
</dbReference>
<dbReference type="GO" id="GO:0009252">
    <property type="term" value="P:peptidoglycan biosynthetic process"/>
    <property type="evidence" value="ECO:0007669"/>
    <property type="project" value="UniProtKB-UniRule"/>
</dbReference>
<reference evidence="18 19" key="1">
    <citation type="journal article" date="2016" name="Nat. Commun.">
        <title>Thousands of microbial genomes shed light on interconnected biogeochemical processes in an aquifer system.</title>
        <authorList>
            <person name="Anantharaman K."/>
            <person name="Brown C.T."/>
            <person name="Hug L.A."/>
            <person name="Sharon I."/>
            <person name="Castelle C.J."/>
            <person name="Probst A.J."/>
            <person name="Thomas B.C."/>
            <person name="Singh A."/>
            <person name="Wilkins M.J."/>
            <person name="Karaoz U."/>
            <person name="Brodie E.L."/>
            <person name="Williams K.H."/>
            <person name="Hubbard S.S."/>
            <person name="Banfield J.F."/>
        </authorList>
    </citation>
    <scope>NUCLEOTIDE SEQUENCE [LARGE SCALE GENOMIC DNA]</scope>
</reference>
<dbReference type="InterPro" id="IPR016166">
    <property type="entry name" value="FAD-bd_PCMH"/>
</dbReference>
<keyword evidence="8 16" id="KW-0274">FAD</keyword>
<comment type="function">
    <text evidence="2 16">Cell wall formation.</text>
</comment>
<dbReference type="SUPFAM" id="SSF56176">
    <property type="entry name" value="FAD-binding/transporter-associated domain-like"/>
    <property type="match status" value="1"/>
</dbReference>
<dbReference type="STRING" id="1798382.A3D77_02265"/>
<comment type="similarity">
    <text evidence="16">Belongs to the MurB family.</text>
</comment>
<keyword evidence="6 16" id="KW-0132">Cell division</keyword>
<comment type="subcellular location">
    <subcellularLocation>
        <location evidence="3 16">Cytoplasm</location>
    </subcellularLocation>
</comment>
<dbReference type="Gene3D" id="3.30.43.10">
    <property type="entry name" value="Uridine Diphospho-n-acetylenolpyruvylglucosamine Reductase, domain 2"/>
    <property type="match status" value="1"/>
</dbReference>
<dbReference type="Gene3D" id="3.90.78.10">
    <property type="entry name" value="UDP-N-acetylenolpyruvoylglucosamine reductase, C-terminal domain"/>
    <property type="match status" value="1"/>
</dbReference>
<dbReference type="InterPro" id="IPR016169">
    <property type="entry name" value="FAD-bd_PCMH_sub2"/>
</dbReference>
<evidence type="ECO:0000256" key="5">
    <source>
        <dbReference type="ARBA" id="ARBA00022490"/>
    </source>
</evidence>
<dbReference type="InterPro" id="IPR011601">
    <property type="entry name" value="MurB_C"/>
</dbReference>
<evidence type="ECO:0000256" key="4">
    <source>
        <dbReference type="ARBA" id="ARBA00004752"/>
    </source>
</evidence>
<dbReference type="NCBIfam" id="TIGR00179">
    <property type="entry name" value="murB"/>
    <property type="match status" value="1"/>
</dbReference>
<dbReference type="GO" id="GO:0071555">
    <property type="term" value="P:cell wall organization"/>
    <property type="evidence" value="ECO:0007669"/>
    <property type="project" value="UniProtKB-KW"/>
</dbReference>
<dbReference type="InterPro" id="IPR036318">
    <property type="entry name" value="FAD-bd_PCMH-like_sf"/>
</dbReference>
<dbReference type="HAMAP" id="MF_00037">
    <property type="entry name" value="MurB"/>
    <property type="match status" value="1"/>
</dbReference>
<evidence type="ECO:0000256" key="13">
    <source>
        <dbReference type="ARBA" id="ARBA00023306"/>
    </source>
</evidence>
<evidence type="ECO:0000256" key="8">
    <source>
        <dbReference type="ARBA" id="ARBA00022827"/>
    </source>
</evidence>
<keyword evidence="9 16" id="KW-0521">NADP</keyword>
<accession>A0A1F5ZV07</accession>
<evidence type="ECO:0000256" key="15">
    <source>
        <dbReference type="ARBA" id="ARBA00048914"/>
    </source>
</evidence>
<keyword evidence="10 16" id="KW-0133">Cell shape</keyword>
<dbReference type="Pfam" id="PF02873">
    <property type="entry name" value="MurB_C"/>
    <property type="match status" value="1"/>
</dbReference>
<dbReference type="GO" id="GO:0008762">
    <property type="term" value="F:UDP-N-acetylmuramate dehydrogenase activity"/>
    <property type="evidence" value="ECO:0007669"/>
    <property type="project" value="UniProtKB-UniRule"/>
</dbReference>
<dbReference type="Gene3D" id="3.30.465.10">
    <property type="match status" value="1"/>
</dbReference>
<comment type="pathway">
    <text evidence="4 16">Cell wall biogenesis; peptidoglycan biosynthesis.</text>
</comment>
<evidence type="ECO:0000256" key="12">
    <source>
        <dbReference type="ARBA" id="ARBA00023002"/>
    </source>
</evidence>
<keyword evidence="14 16" id="KW-0961">Cell wall biogenesis/degradation</keyword>
<evidence type="ECO:0000256" key="16">
    <source>
        <dbReference type="HAMAP-Rule" id="MF_00037"/>
    </source>
</evidence>
<comment type="caution">
    <text evidence="18">The sequence shown here is derived from an EMBL/GenBank/DDBJ whole genome shotgun (WGS) entry which is preliminary data.</text>
</comment>
<dbReference type="InterPro" id="IPR016167">
    <property type="entry name" value="FAD-bd_PCMH_sub1"/>
</dbReference>
<dbReference type="InterPro" id="IPR006094">
    <property type="entry name" value="Oxid_FAD_bind_N"/>
</dbReference>
<evidence type="ECO:0000259" key="17">
    <source>
        <dbReference type="PROSITE" id="PS51387"/>
    </source>
</evidence>
<dbReference type="GO" id="GO:0005829">
    <property type="term" value="C:cytosol"/>
    <property type="evidence" value="ECO:0007669"/>
    <property type="project" value="TreeGrafter"/>
</dbReference>
<evidence type="ECO:0000256" key="10">
    <source>
        <dbReference type="ARBA" id="ARBA00022960"/>
    </source>
</evidence>
<gene>
    <name evidence="16" type="primary">murB</name>
    <name evidence="18" type="ORF">A3D77_02265</name>
</gene>
<evidence type="ECO:0000313" key="18">
    <source>
        <dbReference type="EMBL" id="OGG16261.1"/>
    </source>
</evidence>
<dbReference type="AlphaFoldDB" id="A0A1F5ZV07"/>
<dbReference type="PROSITE" id="PS51387">
    <property type="entry name" value="FAD_PCMH"/>
    <property type="match status" value="1"/>
</dbReference>
<evidence type="ECO:0000313" key="19">
    <source>
        <dbReference type="Proteomes" id="UP000176923"/>
    </source>
</evidence>
<dbReference type="UniPathway" id="UPA00219"/>
<sequence length="328" mass="35898">MKDLYSQLVQLVAPNTVKRSELLSSYTTLRIGGPAEFFLSAKNQGELTQAVKSAQKIGIPWTILGGGTNVLIGDAGIEGLVIRNETKDIRMIGMTGIKKARDILDSQKTVYLEIDSGVGVNRLVRFTLDQGLGGLETFLGQPGSVGGAVYMNAHNMKWGTFFGDLIRSAKILTLRGEIKSVGAGYFKFDYDRSIIQKSGDVLLSVIITLTSSEKENLWEIGNRVTEYRRTTQPWGVLSAGCTFQNIKKSDAMRIPTPQYTTSAGYLIDSLGLKGTKIGGASVSSDHANFIVVEPQTKSSDMVQLIQLITRKVYSKYHVRLKPEVVIIP</sequence>
<comment type="catalytic activity">
    <reaction evidence="15 16">
        <text>UDP-N-acetyl-alpha-D-muramate + NADP(+) = UDP-N-acetyl-3-O-(1-carboxyvinyl)-alpha-D-glucosamine + NADPH + H(+)</text>
        <dbReference type="Rhea" id="RHEA:12248"/>
        <dbReference type="ChEBI" id="CHEBI:15378"/>
        <dbReference type="ChEBI" id="CHEBI:57783"/>
        <dbReference type="ChEBI" id="CHEBI:58349"/>
        <dbReference type="ChEBI" id="CHEBI:68483"/>
        <dbReference type="ChEBI" id="CHEBI:70757"/>
        <dbReference type="EC" id="1.3.1.98"/>
    </reaction>
</comment>
<keyword evidence="5 16" id="KW-0963">Cytoplasm</keyword>
<name>A0A1F5ZV07_9BACT</name>
<feature type="active site" description="Proton donor" evidence="16">
    <location>
        <position position="241"/>
    </location>
</feature>
<comment type="caution">
    <text evidence="16">Lacks conserved residue(s) required for the propagation of feature annotation.</text>
</comment>
<feature type="active site" evidence="16">
    <location>
        <position position="323"/>
    </location>
</feature>
<dbReference type="GO" id="GO:0071949">
    <property type="term" value="F:FAD binding"/>
    <property type="evidence" value="ECO:0007669"/>
    <property type="project" value="InterPro"/>
</dbReference>
<keyword evidence="12 16" id="KW-0560">Oxidoreductase</keyword>
<dbReference type="GO" id="GO:0008360">
    <property type="term" value="P:regulation of cell shape"/>
    <property type="evidence" value="ECO:0007669"/>
    <property type="project" value="UniProtKB-KW"/>
</dbReference>
<comment type="cofactor">
    <cofactor evidence="1 16">
        <name>FAD</name>
        <dbReference type="ChEBI" id="CHEBI:57692"/>
    </cofactor>
</comment>
<evidence type="ECO:0000256" key="14">
    <source>
        <dbReference type="ARBA" id="ARBA00023316"/>
    </source>
</evidence>
<evidence type="ECO:0000256" key="7">
    <source>
        <dbReference type="ARBA" id="ARBA00022630"/>
    </source>
</evidence>
<dbReference type="GO" id="GO:0051301">
    <property type="term" value="P:cell division"/>
    <property type="evidence" value="ECO:0007669"/>
    <property type="project" value="UniProtKB-KW"/>
</dbReference>
<dbReference type="PANTHER" id="PTHR21071">
    <property type="entry name" value="UDP-N-ACETYLENOLPYRUVOYLGLUCOSAMINE REDUCTASE"/>
    <property type="match status" value="1"/>
</dbReference>
<evidence type="ECO:0000256" key="9">
    <source>
        <dbReference type="ARBA" id="ARBA00022857"/>
    </source>
</evidence>
<keyword evidence="13 16" id="KW-0131">Cell cycle</keyword>
<dbReference type="SUPFAM" id="SSF56194">
    <property type="entry name" value="Uridine diphospho-N-Acetylenolpyruvylglucosamine reductase, MurB, C-terminal domain"/>
    <property type="match status" value="1"/>
</dbReference>
<dbReference type="Proteomes" id="UP000176923">
    <property type="component" value="Unassembled WGS sequence"/>
</dbReference>
<evidence type="ECO:0000256" key="6">
    <source>
        <dbReference type="ARBA" id="ARBA00022618"/>
    </source>
</evidence>
<protein>
    <recommendedName>
        <fullName evidence="16">UDP-N-acetylenolpyruvoylglucosamine reductase</fullName>
        <ecNumber evidence="16">1.3.1.98</ecNumber>
    </recommendedName>
    <alternativeName>
        <fullName evidence="16">UDP-N-acetylmuramate dehydrogenase</fullName>
    </alternativeName>
</protein>
<organism evidence="18 19">
    <name type="scientific">Candidatus Gottesmanbacteria bacterium RIFCSPHIGHO2_02_FULL_39_11</name>
    <dbReference type="NCBI Taxonomy" id="1798382"/>
    <lineage>
        <taxon>Bacteria</taxon>
        <taxon>Candidatus Gottesmaniibacteriota</taxon>
    </lineage>
</organism>
<keyword evidence="7 16" id="KW-0285">Flavoprotein</keyword>
<evidence type="ECO:0000256" key="3">
    <source>
        <dbReference type="ARBA" id="ARBA00004496"/>
    </source>
</evidence>
<evidence type="ECO:0000256" key="11">
    <source>
        <dbReference type="ARBA" id="ARBA00022984"/>
    </source>
</evidence>
<dbReference type="PANTHER" id="PTHR21071:SF4">
    <property type="entry name" value="UDP-N-ACETYLENOLPYRUVOYLGLUCOSAMINE REDUCTASE"/>
    <property type="match status" value="1"/>
</dbReference>